<dbReference type="OrthoDB" id="413400at2759"/>
<accession>A0A812N9C0</accession>
<organism evidence="2 3">
    <name type="scientific">Symbiodinium pilosum</name>
    <name type="common">Dinoflagellate</name>
    <dbReference type="NCBI Taxonomy" id="2952"/>
    <lineage>
        <taxon>Eukaryota</taxon>
        <taxon>Sar</taxon>
        <taxon>Alveolata</taxon>
        <taxon>Dinophyceae</taxon>
        <taxon>Suessiales</taxon>
        <taxon>Symbiodiniaceae</taxon>
        <taxon>Symbiodinium</taxon>
    </lineage>
</organism>
<feature type="compositionally biased region" description="Low complexity" evidence="1">
    <location>
        <begin position="24"/>
        <end position="38"/>
    </location>
</feature>
<dbReference type="AlphaFoldDB" id="A0A812N9C0"/>
<evidence type="ECO:0000313" key="3">
    <source>
        <dbReference type="Proteomes" id="UP000649617"/>
    </source>
</evidence>
<comment type="caution">
    <text evidence="2">The sequence shown here is derived from an EMBL/GenBank/DDBJ whole genome shotgun (WGS) entry which is preliminary data.</text>
</comment>
<keyword evidence="3" id="KW-1185">Reference proteome</keyword>
<proteinExistence type="predicted"/>
<dbReference type="Proteomes" id="UP000649617">
    <property type="component" value="Unassembled WGS sequence"/>
</dbReference>
<protein>
    <submittedName>
        <fullName evidence="2">Uncharacterized protein</fullName>
    </submittedName>
</protein>
<evidence type="ECO:0000313" key="2">
    <source>
        <dbReference type="EMBL" id="CAE7295846.1"/>
    </source>
</evidence>
<sequence length="177" mass="19965">MANRTSVTGVFTECAERSDLDTMSQVSQVSTRSSQSRQLPIGKSRKRPKKKDSFASTCSSIAELQPPPPKGTWCRIASSLKWLGRSLGHLCSPNRSSYEVILRKSSSEILASPGSFCATPTFRREISARSYANRFIQFSLEFDQTLSPRSRALLDSPRRVSRTWQDSEDYQYRLSMP</sequence>
<gene>
    <name evidence="2" type="ORF">SPIL2461_LOCUS6663</name>
</gene>
<reference evidence="2" key="1">
    <citation type="submission" date="2021-02" db="EMBL/GenBank/DDBJ databases">
        <authorList>
            <person name="Dougan E. K."/>
            <person name="Rhodes N."/>
            <person name="Thang M."/>
            <person name="Chan C."/>
        </authorList>
    </citation>
    <scope>NUCLEOTIDE SEQUENCE</scope>
</reference>
<feature type="region of interest" description="Disordered" evidence="1">
    <location>
        <begin position="20"/>
        <end position="70"/>
    </location>
</feature>
<name>A0A812N9C0_SYMPI</name>
<dbReference type="EMBL" id="CAJNIZ010010180">
    <property type="protein sequence ID" value="CAE7295846.1"/>
    <property type="molecule type" value="Genomic_DNA"/>
</dbReference>
<evidence type="ECO:0000256" key="1">
    <source>
        <dbReference type="SAM" id="MobiDB-lite"/>
    </source>
</evidence>